<dbReference type="PANTHER" id="PTHR11945">
    <property type="entry name" value="MADS BOX PROTEIN"/>
    <property type="match status" value="1"/>
</dbReference>
<protein>
    <recommendedName>
        <fullName evidence="6">MADS-box domain-containing protein</fullName>
    </recommendedName>
</protein>
<dbReference type="SUPFAM" id="SSF55455">
    <property type="entry name" value="SRF-like"/>
    <property type="match status" value="1"/>
</dbReference>
<dbReference type="SMR" id="A0A803MQI1"/>
<dbReference type="Proteomes" id="UP000596660">
    <property type="component" value="Unplaced"/>
</dbReference>
<organism evidence="7 8">
    <name type="scientific">Chenopodium quinoa</name>
    <name type="common">Quinoa</name>
    <dbReference type="NCBI Taxonomy" id="63459"/>
    <lineage>
        <taxon>Eukaryota</taxon>
        <taxon>Viridiplantae</taxon>
        <taxon>Streptophyta</taxon>
        <taxon>Embryophyta</taxon>
        <taxon>Tracheophyta</taxon>
        <taxon>Spermatophyta</taxon>
        <taxon>Magnoliopsida</taxon>
        <taxon>eudicotyledons</taxon>
        <taxon>Gunneridae</taxon>
        <taxon>Pentapetalae</taxon>
        <taxon>Caryophyllales</taxon>
        <taxon>Chenopodiaceae</taxon>
        <taxon>Chenopodioideae</taxon>
        <taxon>Atripliceae</taxon>
        <taxon>Chenopodium</taxon>
    </lineage>
</organism>
<dbReference type="SMART" id="SM00432">
    <property type="entry name" value="MADS"/>
    <property type="match status" value="1"/>
</dbReference>
<keyword evidence="4" id="KW-0804">Transcription</keyword>
<dbReference type="InterPro" id="IPR036879">
    <property type="entry name" value="TF_MADSbox_sf"/>
</dbReference>
<dbReference type="GeneID" id="110729417"/>
<dbReference type="PROSITE" id="PS50066">
    <property type="entry name" value="MADS_BOX_2"/>
    <property type="match status" value="1"/>
</dbReference>
<evidence type="ECO:0000256" key="3">
    <source>
        <dbReference type="ARBA" id="ARBA00023125"/>
    </source>
</evidence>
<keyword evidence="8" id="KW-1185">Reference proteome</keyword>
<dbReference type="EnsemblPlants" id="AUR62033532-RA">
    <property type="protein sequence ID" value="AUR62033532-RA:cds"/>
    <property type="gene ID" value="AUR62033532"/>
</dbReference>
<gene>
    <name evidence="7" type="primary">LOC110729417</name>
</gene>
<sequence length="123" mass="13647">MAAVGKISGKGKRKIDIIPIDNKSRKQVTFSKRRAGLFRKASELCSTCGVECAVVTFSPAGKVYSFGHPNADEIIQRAFPTFRSYEEVLAQPIEDMGLDDLERFKVALEGLRSRVALKVKEIN</sequence>
<dbReference type="PANTHER" id="PTHR11945:SF629">
    <property type="entry name" value="OS02G0164450 PROTEIN"/>
    <property type="match status" value="1"/>
</dbReference>
<reference evidence="7" key="1">
    <citation type="journal article" date="2017" name="Nature">
        <title>The genome of Chenopodium quinoa.</title>
        <authorList>
            <person name="Jarvis D.E."/>
            <person name="Ho Y.S."/>
            <person name="Lightfoot D.J."/>
            <person name="Schmoeckel S.M."/>
            <person name="Li B."/>
            <person name="Borm T.J.A."/>
            <person name="Ohyanagi H."/>
            <person name="Mineta K."/>
            <person name="Michell C.T."/>
            <person name="Saber N."/>
            <person name="Kharbatia N.M."/>
            <person name="Rupper R.R."/>
            <person name="Sharp A.R."/>
            <person name="Dally N."/>
            <person name="Boughton B.A."/>
            <person name="Woo Y.H."/>
            <person name="Gao G."/>
            <person name="Schijlen E.G.W.M."/>
            <person name="Guo X."/>
            <person name="Momin A.A."/>
            <person name="Negrao S."/>
            <person name="Al-Babili S."/>
            <person name="Gehring C."/>
            <person name="Roessner U."/>
            <person name="Jung C."/>
            <person name="Murphy K."/>
            <person name="Arold S.T."/>
            <person name="Gojobori T."/>
            <person name="van der Linden C.G."/>
            <person name="van Loo E.N."/>
            <person name="Jellen E.N."/>
            <person name="Maughan P.J."/>
            <person name="Tester M."/>
        </authorList>
    </citation>
    <scope>NUCLEOTIDE SEQUENCE [LARGE SCALE GENOMIC DNA]</scope>
    <source>
        <strain evidence="7">cv. PI 614886</strain>
    </source>
</reference>
<evidence type="ECO:0000313" key="8">
    <source>
        <dbReference type="Proteomes" id="UP000596660"/>
    </source>
</evidence>
<keyword evidence="2" id="KW-0805">Transcription regulation</keyword>
<dbReference type="GO" id="GO:0046983">
    <property type="term" value="F:protein dimerization activity"/>
    <property type="evidence" value="ECO:0007669"/>
    <property type="project" value="InterPro"/>
</dbReference>
<evidence type="ECO:0000313" key="7">
    <source>
        <dbReference type="EnsemblPlants" id="AUR62033532-RA:cds"/>
    </source>
</evidence>
<dbReference type="GO" id="GO:0000981">
    <property type="term" value="F:DNA-binding transcription factor activity, RNA polymerase II-specific"/>
    <property type="evidence" value="ECO:0007669"/>
    <property type="project" value="TreeGrafter"/>
</dbReference>
<dbReference type="Gramene" id="AUR62033532-RA">
    <property type="protein sequence ID" value="AUR62033532-RA:cds"/>
    <property type="gene ID" value="AUR62033532"/>
</dbReference>
<dbReference type="PRINTS" id="PR00404">
    <property type="entry name" value="MADSDOMAIN"/>
</dbReference>
<dbReference type="Gene3D" id="3.40.1810.10">
    <property type="entry name" value="Transcription factor, MADS-box"/>
    <property type="match status" value="1"/>
</dbReference>
<keyword evidence="3" id="KW-0238">DNA-binding</keyword>
<reference evidence="7" key="2">
    <citation type="submission" date="2021-03" db="UniProtKB">
        <authorList>
            <consortium name="EnsemblPlants"/>
        </authorList>
    </citation>
    <scope>IDENTIFICATION</scope>
</reference>
<dbReference type="Pfam" id="PF00319">
    <property type="entry name" value="SRF-TF"/>
    <property type="match status" value="1"/>
</dbReference>
<dbReference type="OrthoDB" id="1898716at2759"/>
<feature type="domain" description="MADS-box" evidence="6">
    <location>
        <begin position="10"/>
        <end position="70"/>
    </location>
</feature>
<dbReference type="AlphaFoldDB" id="A0A803MQI1"/>
<dbReference type="RefSeq" id="XP_021764847.1">
    <property type="nucleotide sequence ID" value="XM_021909155.1"/>
</dbReference>
<proteinExistence type="predicted"/>
<dbReference type="GO" id="GO:0000978">
    <property type="term" value="F:RNA polymerase II cis-regulatory region sequence-specific DNA binding"/>
    <property type="evidence" value="ECO:0007669"/>
    <property type="project" value="TreeGrafter"/>
</dbReference>
<evidence type="ECO:0000256" key="4">
    <source>
        <dbReference type="ARBA" id="ARBA00023163"/>
    </source>
</evidence>
<evidence type="ECO:0000259" key="6">
    <source>
        <dbReference type="PROSITE" id="PS50066"/>
    </source>
</evidence>
<evidence type="ECO:0000256" key="2">
    <source>
        <dbReference type="ARBA" id="ARBA00023015"/>
    </source>
</evidence>
<evidence type="ECO:0000256" key="1">
    <source>
        <dbReference type="ARBA" id="ARBA00004123"/>
    </source>
</evidence>
<dbReference type="InterPro" id="IPR002100">
    <property type="entry name" value="TF_MADSbox"/>
</dbReference>
<accession>A0A803MQI1</accession>
<dbReference type="OMA" id="IQRAFPT"/>
<comment type="subcellular location">
    <subcellularLocation>
        <location evidence="1">Nucleus</location>
    </subcellularLocation>
</comment>
<dbReference type="FunFam" id="3.40.1810.10:FF:000006">
    <property type="entry name" value="Agamous-like MADS-box protein AGL62"/>
    <property type="match status" value="1"/>
</dbReference>
<evidence type="ECO:0000256" key="5">
    <source>
        <dbReference type="ARBA" id="ARBA00023242"/>
    </source>
</evidence>
<name>A0A803MQI1_CHEQI</name>
<dbReference type="GO" id="GO:0005634">
    <property type="term" value="C:nucleus"/>
    <property type="evidence" value="ECO:0007669"/>
    <property type="project" value="UniProtKB-SubCell"/>
</dbReference>
<keyword evidence="5" id="KW-0539">Nucleus</keyword>
<dbReference type="KEGG" id="cqi:110729417"/>